<proteinExistence type="predicted"/>
<comment type="caution">
    <text evidence="2">The sequence shown here is derived from an EMBL/GenBank/DDBJ whole genome shotgun (WGS) entry which is preliminary data.</text>
</comment>
<protein>
    <submittedName>
        <fullName evidence="2">Uncharacterized protein</fullName>
    </submittedName>
</protein>
<dbReference type="Proteomes" id="UP000476176">
    <property type="component" value="Unassembled WGS sequence"/>
</dbReference>
<dbReference type="EMBL" id="QXGC01001377">
    <property type="protein sequence ID" value="KAE9204272.1"/>
    <property type="molecule type" value="Genomic_DNA"/>
</dbReference>
<accession>A0A6G0NE32</accession>
<feature type="region of interest" description="Disordered" evidence="1">
    <location>
        <begin position="1"/>
        <end position="27"/>
    </location>
</feature>
<reference evidence="2 3" key="1">
    <citation type="submission" date="2018-09" db="EMBL/GenBank/DDBJ databases">
        <title>Genomic investigation of the strawberry pathogen Phytophthora fragariae indicates pathogenicity is determined by transcriptional variation in three key races.</title>
        <authorList>
            <person name="Adams T.M."/>
            <person name="Armitage A.D."/>
            <person name="Sobczyk M.K."/>
            <person name="Bates H.J."/>
            <person name="Dunwell J.M."/>
            <person name="Nellist C.F."/>
            <person name="Harrison R.J."/>
        </authorList>
    </citation>
    <scope>NUCLEOTIDE SEQUENCE [LARGE SCALE GENOMIC DNA]</scope>
    <source>
        <strain evidence="2 3">BC-23</strain>
    </source>
</reference>
<evidence type="ECO:0000313" key="3">
    <source>
        <dbReference type="Proteomes" id="UP000476176"/>
    </source>
</evidence>
<organism evidence="2 3">
    <name type="scientific">Phytophthora fragariae</name>
    <dbReference type="NCBI Taxonomy" id="53985"/>
    <lineage>
        <taxon>Eukaryota</taxon>
        <taxon>Sar</taxon>
        <taxon>Stramenopiles</taxon>
        <taxon>Oomycota</taxon>
        <taxon>Peronosporomycetes</taxon>
        <taxon>Peronosporales</taxon>
        <taxon>Peronosporaceae</taxon>
        <taxon>Phytophthora</taxon>
    </lineage>
</organism>
<evidence type="ECO:0000313" key="2">
    <source>
        <dbReference type="EMBL" id="KAE9204272.1"/>
    </source>
</evidence>
<name>A0A6G0NE32_9STRA</name>
<gene>
    <name evidence="2" type="ORF">PF004_g17894</name>
</gene>
<feature type="compositionally biased region" description="Basic and acidic residues" evidence="1">
    <location>
        <begin position="1"/>
        <end position="10"/>
    </location>
</feature>
<evidence type="ECO:0000256" key="1">
    <source>
        <dbReference type="SAM" id="MobiDB-lite"/>
    </source>
</evidence>
<sequence length="85" mass="9401">MYRSPHEDCTHFGPSTSADDLPASSAEGLDSRLSSFTFRLLQRYPRHGSSLDETLAHSVDVLPDNQVKTDCTVCYRVEACQPAGR</sequence>
<dbReference type="AlphaFoldDB" id="A0A6G0NE32"/>